<dbReference type="PROSITE" id="PS00463">
    <property type="entry name" value="ZN2_CY6_FUNGAL_1"/>
    <property type="match status" value="1"/>
</dbReference>
<dbReference type="PROSITE" id="PS50048">
    <property type="entry name" value="ZN2_CY6_FUNGAL_2"/>
    <property type="match status" value="1"/>
</dbReference>
<name>A0A9W9K094_9EURO</name>
<reference evidence="6" key="2">
    <citation type="journal article" date="2023" name="IMA Fungus">
        <title>Comparative genomic study of the Penicillium genus elucidates a diverse pangenome and 15 lateral gene transfer events.</title>
        <authorList>
            <person name="Petersen C."/>
            <person name="Sorensen T."/>
            <person name="Nielsen M.R."/>
            <person name="Sondergaard T.E."/>
            <person name="Sorensen J.L."/>
            <person name="Fitzpatrick D.A."/>
            <person name="Frisvad J.C."/>
            <person name="Nielsen K.L."/>
        </authorList>
    </citation>
    <scope>NUCLEOTIDE SEQUENCE</scope>
    <source>
        <strain evidence="6">IBT 30069</strain>
    </source>
</reference>
<accession>A0A9W9K094</accession>
<reference evidence="6" key="1">
    <citation type="submission" date="2022-11" db="EMBL/GenBank/DDBJ databases">
        <authorList>
            <person name="Petersen C."/>
        </authorList>
    </citation>
    <scope>NUCLEOTIDE SEQUENCE</scope>
    <source>
        <strain evidence="6">IBT 30069</strain>
    </source>
</reference>
<keyword evidence="3" id="KW-0804">Transcription</keyword>
<dbReference type="InterPro" id="IPR001138">
    <property type="entry name" value="Zn2Cys6_DnaBD"/>
</dbReference>
<dbReference type="CDD" id="cd00067">
    <property type="entry name" value="GAL4"/>
    <property type="match status" value="1"/>
</dbReference>
<gene>
    <name evidence="6" type="ORF">N7456_011532</name>
</gene>
<evidence type="ECO:0000256" key="4">
    <source>
        <dbReference type="ARBA" id="ARBA00023242"/>
    </source>
</evidence>
<evidence type="ECO:0000313" key="7">
    <source>
        <dbReference type="Proteomes" id="UP001149165"/>
    </source>
</evidence>
<dbReference type="EMBL" id="JAPQKH010000007">
    <property type="protein sequence ID" value="KAJ5087916.1"/>
    <property type="molecule type" value="Genomic_DNA"/>
</dbReference>
<proteinExistence type="predicted"/>
<dbReference type="GO" id="GO:0000981">
    <property type="term" value="F:DNA-binding transcription factor activity, RNA polymerase II-specific"/>
    <property type="evidence" value="ECO:0007669"/>
    <property type="project" value="InterPro"/>
</dbReference>
<dbReference type="SMART" id="SM00066">
    <property type="entry name" value="GAL4"/>
    <property type="match status" value="1"/>
</dbReference>
<feature type="domain" description="Zn(2)-C6 fungal-type" evidence="5">
    <location>
        <begin position="10"/>
        <end position="38"/>
    </location>
</feature>
<dbReference type="InterPro" id="IPR036864">
    <property type="entry name" value="Zn2-C6_fun-type_DNA-bd_sf"/>
</dbReference>
<protein>
    <recommendedName>
        <fullName evidence="5">Zn(2)-C6 fungal-type domain-containing protein</fullName>
    </recommendedName>
</protein>
<keyword evidence="2" id="KW-0238">DNA-binding</keyword>
<dbReference type="AlphaFoldDB" id="A0A9W9K094"/>
<sequence>MGGIPWQSKGCKNCKKRKIRCDGGKPECVRCIKRGLTCLGYDNHPNFVGAPSVKRRSMSEESCIEAISPRPSVTQFMPNSPHCGPTMRDLMLSTFLHTCFPDERPTSRVHLGQFLLCSIAGLPQKGLMVDKALSALSCLFVGNINQDPQIFHHGVNLYNDAIRRLSFAICRNDSYHDIIYTAYIFQEVEGIHCPDGLQKWMSHIQGMNAILTHYESKVSDNPITDIIYKHRQKMNIIVSSVGMCLSPQEYEYIMQPTEGNPLLELAQILADIGPLLATVRNFEYLQLETCQEILYECYALKRRLLAAHEAGHFGDMPFECSSTEFDSPGVPATEDLFGSGLLFVSQDNAMLHMLYWGLLNMVHSLIYTVSCSLGSFGQEASPSPPSDDQNLLLAAMYADRIARAVPYCTQKHLKHTSYRMLIFVLAVAATNFIDSGNWEKYDWALKILNQVASNGYGIGARVGEMLRATWDNREEFPNKHVICIYAREETARFVAPYSSPAGDDLFESEYKFSWEARDSGICV</sequence>
<dbReference type="Proteomes" id="UP001149165">
    <property type="component" value="Unassembled WGS sequence"/>
</dbReference>
<evidence type="ECO:0000256" key="3">
    <source>
        <dbReference type="ARBA" id="ARBA00023163"/>
    </source>
</evidence>
<dbReference type="GO" id="GO:0003677">
    <property type="term" value="F:DNA binding"/>
    <property type="evidence" value="ECO:0007669"/>
    <property type="project" value="UniProtKB-KW"/>
</dbReference>
<dbReference type="PANTHER" id="PTHR38111">
    <property type="entry name" value="ZN(2)-C6 FUNGAL-TYPE DOMAIN-CONTAINING PROTEIN-RELATED"/>
    <property type="match status" value="1"/>
</dbReference>
<evidence type="ECO:0000256" key="1">
    <source>
        <dbReference type="ARBA" id="ARBA00023015"/>
    </source>
</evidence>
<keyword evidence="4" id="KW-0539">Nucleus</keyword>
<dbReference type="OrthoDB" id="4491390at2759"/>
<keyword evidence="7" id="KW-1185">Reference proteome</keyword>
<dbReference type="PANTHER" id="PTHR38111:SF11">
    <property type="entry name" value="TRANSCRIPTION FACTOR DOMAIN-CONTAINING PROTEIN-RELATED"/>
    <property type="match status" value="1"/>
</dbReference>
<dbReference type="SUPFAM" id="SSF57701">
    <property type="entry name" value="Zn2/Cys6 DNA-binding domain"/>
    <property type="match status" value="1"/>
</dbReference>
<dbReference type="InterPro" id="IPR053178">
    <property type="entry name" value="Osmoadaptation_assoc"/>
</dbReference>
<evidence type="ECO:0000313" key="6">
    <source>
        <dbReference type="EMBL" id="KAJ5087916.1"/>
    </source>
</evidence>
<keyword evidence="1" id="KW-0805">Transcription regulation</keyword>
<evidence type="ECO:0000256" key="2">
    <source>
        <dbReference type="ARBA" id="ARBA00023125"/>
    </source>
</evidence>
<dbReference type="Pfam" id="PF00172">
    <property type="entry name" value="Zn_clus"/>
    <property type="match status" value="1"/>
</dbReference>
<dbReference type="Gene3D" id="4.10.240.10">
    <property type="entry name" value="Zn(2)-C6 fungal-type DNA-binding domain"/>
    <property type="match status" value="1"/>
</dbReference>
<organism evidence="6 7">
    <name type="scientific">Penicillium angulare</name>
    <dbReference type="NCBI Taxonomy" id="116970"/>
    <lineage>
        <taxon>Eukaryota</taxon>
        <taxon>Fungi</taxon>
        <taxon>Dikarya</taxon>
        <taxon>Ascomycota</taxon>
        <taxon>Pezizomycotina</taxon>
        <taxon>Eurotiomycetes</taxon>
        <taxon>Eurotiomycetidae</taxon>
        <taxon>Eurotiales</taxon>
        <taxon>Aspergillaceae</taxon>
        <taxon>Penicillium</taxon>
    </lineage>
</organism>
<comment type="caution">
    <text evidence="6">The sequence shown here is derived from an EMBL/GenBank/DDBJ whole genome shotgun (WGS) entry which is preliminary data.</text>
</comment>
<dbReference type="GO" id="GO:0008270">
    <property type="term" value="F:zinc ion binding"/>
    <property type="evidence" value="ECO:0007669"/>
    <property type="project" value="InterPro"/>
</dbReference>
<evidence type="ECO:0000259" key="5">
    <source>
        <dbReference type="PROSITE" id="PS50048"/>
    </source>
</evidence>